<feature type="non-terminal residue" evidence="2">
    <location>
        <position position="1"/>
    </location>
</feature>
<name>A0AAD7JQ90_9AGAR</name>
<gene>
    <name evidence="2" type="ORF">DFH07DRAFT_721462</name>
</gene>
<evidence type="ECO:0000313" key="2">
    <source>
        <dbReference type="EMBL" id="KAJ7768163.1"/>
    </source>
</evidence>
<dbReference type="EMBL" id="JARJLG010000028">
    <property type="protein sequence ID" value="KAJ7768163.1"/>
    <property type="molecule type" value="Genomic_DNA"/>
</dbReference>
<feature type="non-terminal residue" evidence="2">
    <location>
        <position position="179"/>
    </location>
</feature>
<dbReference type="Pfam" id="PF00651">
    <property type="entry name" value="BTB"/>
    <property type="match status" value="1"/>
</dbReference>
<reference evidence="2" key="1">
    <citation type="submission" date="2023-03" db="EMBL/GenBank/DDBJ databases">
        <title>Massive genome expansion in bonnet fungi (Mycena s.s.) driven by repeated elements and novel gene families across ecological guilds.</title>
        <authorList>
            <consortium name="Lawrence Berkeley National Laboratory"/>
            <person name="Harder C.B."/>
            <person name="Miyauchi S."/>
            <person name="Viragh M."/>
            <person name="Kuo A."/>
            <person name="Thoen E."/>
            <person name="Andreopoulos B."/>
            <person name="Lu D."/>
            <person name="Skrede I."/>
            <person name="Drula E."/>
            <person name="Henrissat B."/>
            <person name="Morin E."/>
            <person name="Kohler A."/>
            <person name="Barry K."/>
            <person name="LaButti K."/>
            <person name="Morin E."/>
            <person name="Salamov A."/>
            <person name="Lipzen A."/>
            <person name="Mereny Z."/>
            <person name="Hegedus B."/>
            <person name="Baldrian P."/>
            <person name="Stursova M."/>
            <person name="Weitz H."/>
            <person name="Taylor A."/>
            <person name="Grigoriev I.V."/>
            <person name="Nagy L.G."/>
            <person name="Martin F."/>
            <person name="Kauserud H."/>
        </authorList>
    </citation>
    <scope>NUCLEOTIDE SEQUENCE</scope>
    <source>
        <strain evidence="2">CBHHK188m</strain>
    </source>
</reference>
<dbReference type="InterPro" id="IPR000210">
    <property type="entry name" value="BTB/POZ_dom"/>
</dbReference>
<dbReference type="PROSITE" id="PS50097">
    <property type="entry name" value="BTB"/>
    <property type="match status" value="1"/>
</dbReference>
<dbReference type="AlphaFoldDB" id="A0AAD7JQ90"/>
<sequence length="179" mass="20965">VEGQQYTIHRLFLFRDSPVLREMFTGLSDALPDHPYTLTGVTKDEFEHLLWVYYNPQIEYYRAPMATWRDILKLAEMWRMTQIQHLAINHLLSATPLGPIERIMLCERDGRHRSEANAAYLEVCARQEPLTTGEFQALSMDVVLLIMQMREKILINRREPDNELRDEDIVKRTIGLPPG</sequence>
<proteinExistence type="predicted"/>
<comment type="caution">
    <text evidence="2">The sequence shown here is derived from an EMBL/GenBank/DDBJ whole genome shotgun (WGS) entry which is preliminary data.</text>
</comment>
<dbReference type="SUPFAM" id="SSF54695">
    <property type="entry name" value="POZ domain"/>
    <property type="match status" value="1"/>
</dbReference>
<dbReference type="InterPro" id="IPR011333">
    <property type="entry name" value="SKP1/BTB/POZ_sf"/>
</dbReference>
<organism evidence="2 3">
    <name type="scientific">Mycena maculata</name>
    <dbReference type="NCBI Taxonomy" id="230809"/>
    <lineage>
        <taxon>Eukaryota</taxon>
        <taxon>Fungi</taxon>
        <taxon>Dikarya</taxon>
        <taxon>Basidiomycota</taxon>
        <taxon>Agaricomycotina</taxon>
        <taxon>Agaricomycetes</taxon>
        <taxon>Agaricomycetidae</taxon>
        <taxon>Agaricales</taxon>
        <taxon>Marasmiineae</taxon>
        <taxon>Mycenaceae</taxon>
        <taxon>Mycena</taxon>
    </lineage>
</organism>
<protein>
    <recommendedName>
        <fullName evidence="1">BTB domain-containing protein</fullName>
    </recommendedName>
</protein>
<feature type="domain" description="BTB" evidence="1">
    <location>
        <begin position="1"/>
        <end position="62"/>
    </location>
</feature>
<dbReference type="CDD" id="cd18186">
    <property type="entry name" value="BTB_POZ_ZBTB_KLHL-like"/>
    <property type="match status" value="1"/>
</dbReference>
<evidence type="ECO:0000259" key="1">
    <source>
        <dbReference type="PROSITE" id="PS50097"/>
    </source>
</evidence>
<dbReference type="Gene3D" id="3.30.710.10">
    <property type="entry name" value="Potassium Channel Kv1.1, Chain A"/>
    <property type="match status" value="1"/>
</dbReference>
<dbReference type="Proteomes" id="UP001215280">
    <property type="component" value="Unassembled WGS sequence"/>
</dbReference>
<keyword evidence="3" id="KW-1185">Reference proteome</keyword>
<accession>A0AAD7JQ90</accession>
<evidence type="ECO:0000313" key="3">
    <source>
        <dbReference type="Proteomes" id="UP001215280"/>
    </source>
</evidence>